<protein>
    <submittedName>
        <fullName evidence="1">Thiol peroxidase</fullName>
    </submittedName>
</protein>
<dbReference type="EMBL" id="CP031376">
    <property type="protein sequence ID" value="AXK51048.1"/>
    <property type="molecule type" value="Genomic_DNA"/>
</dbReference>
<gene>
    <name evidence="1" type="primary">tpx</name>
    <name evidence="1" type="ORF">SALLE_v1c03740</name>
</gene>
<dbReference type="GO" id="GO:0004601">
    <property type="term" value="F:peroxidase activity"/>
    <property type="evidence" value="ECO:0007669"/>
    <property type="project" value="UniProtKB-KW"/>
</dbReference>
<evidence type="ECO:0000313" key="1">
    <source>
        <dbReference type="EMBL" id="AXK51048.1"/>
    </source>
</evidence>
<keyword evidence="1" id="KW-0575">Peroxidase</keyword>
<keyword evidence="2" id="KW-1185">Reference proteome</keyword>
<sequence>MFLPVSLLIEKIKESKEKFGILGLTILGGEPFLQPDGLLELVEETKKLGLNIIIFSGFLYENLEKQFFEILAHIDLLIDGPFISSKLDKNRRLIGSTNQRIIKISDCFENEDYFEKPVWEVDIHINNSIATVNGDGSILDDADGKNIFNIEKNK</sequence>
<dbReference type="InterPro" id="IPR013785">
    <property type="entry name" value="Aldolase_TIM"/>
</dbReference>
<keyword evidence="1" id="KW-0560">Oxidoreductase</keyword>
<dbReference type="Pfam" id="PF13353">
    <property type="entry name" value="Fer4_12"/>
    <property type="match status" value="1"/>
</dbReference>
<proteinExistence type="predicted"/>
<reference evidence="1 2" key="1">
    <citation type="submission" date="2018-07" db="EMBL/GenBank/DDBJ databases">
        <title>Complete genome sequence of Spiroplasma alleghenense PLHS-1 (ATCC 51752).</title>
        <authorList>
            <person name="Chou L."/>
            <person name="Lee T.-Y."/>
            <person name="Tsai Y.-M."/>
            <person name="Kuo C.-H."/>
        </authorList>
    </citation>
    <scope>NUCLEOTIDE SEQUENCE [LARGE SCALE GENOMIC DNA]</scope>
    <source>
        <strain evidence="1 2">PLHS-1</strain>
    </source>
</reference>
<evidence type="ECO:0000313" key="2">
    <source>
        <dbReference type="Proteomes" id="UP000254792"/>
    </source>
</evidence>
<organism evidence="1 2">
    <name type="scientific">Spiroplasma alleghenense</name>
    <dbReference type="NCBI Taxonomy" id="216931"/>
    <lineage>
        <taxon>Bacteria</taxon>
        <taxon>Bacillati</taxon>
        <taxon>Mycoplasmatota</taxon>
        <taxon>Mollicutes</taxon>
        <taxon>Entomoplasmatales</taxon>
        <taxon>Spiroplasmataceae</taxon>
        <taxon>Spiroplasma</taxon>
    </lineage>
</organism>
<name>A0A345Z369_9MOLU</name>
<accession>A0A345Z369</accession>
<dbReference type="InterPro" id="IPR058240">
    <property type="entry name" value="rSAM_sf"/>
</dbReference>
<dbReference type="Proteomes" id="UP000254792">
    <property type="component" value="Chromosome"/>
</dbReference>
<dbReference type="SUPFAM" id="SSF102114">
    <property type="entry name" value="Radical SAM enzymes"/>
    <property type="match status" value="1"/>
</dbReference>
<dbReference type="KEGG" id="salx:SALLE_v1c03740"/>
<dbReference type="Gene3D" id="3.20.20.70">
    <property type="entry name" value="Aldolase class I"/>
    <property type="match status" value="1"/>
</dbReference>
<dbReference type="AlphaFoldDB" id="A0A345Z369"/>